<dbReference type="Proteomes" id="UP000053424">
    <property type="component" value="Unassembled WGS sequence"/>
</dbReference>
<dbReference type="AlphaFoldDB" id="A0A0C2XQZ8"/>
<feature type="non-terminal residue" evidence="1">
    <location>
        <position position="1"/>
    </location>
</feature>
<organism evidence="1 2">
    <name type="scientific">Hebeloma cylindrosporum</name>
    <dbReference type="NCBI Taxonomy" id="76867"/>
    <lineage>
        <taxon>Eukaryota</taxon>
        <taxon>Fungi</taxon>
        <taxon>Dikarya</taxon>
        <taxon>Basidiomycota</taxon>
        <taxon>Agaricomycotina</taxon>
        <taxon>Agaricomycetes</taxon>
        <taxon>Agaricomycetidae</taxon>
        <taxon>Agaricales</taxon>
        <taxon>Agaricineae</taxon>
        <taxon>Hymenogastraceae</taxon>
        <taxon>Hebeloma</taxon>
    </lineage>
</organism>
<evidence type="ECO:0000313" key="1">
    <source>
        <dbReference type="EMBL" id="KIM40033.1"/>
    </source>
</evidence>
<name>A0A0C2XQZ8_HEBCY</name>
<feature type="non-terminal residue" evidence="1">
    <location>
        <position position="103"/>
    </location>
</feature>
<evidence type="ECO:0000313" key="2">
    <source>
        <dbReference type="Proteomes" id="UP000053424"/>
    </source>
</evidence>
<dbReference type="OrthoDB" id="8023605at2759"/>
<proteinExistence type="predicted"/>
<keyword evidence="2" id="KW-1185">Reference proteome</keyword>
<sequence length="103" mass="11677">VKKFEQKFANSIKDFDHQPGALVLVRNSKADKDLSKHNARYLGPMVVIRRTQGGSYVLAELDGAVSRLRFAAFRVVPYAPHDIKRIPVRSLIDLTTEELDEIE</sequence>
<protein>
    <submittedName>
        <fullName evidence="1">Uncharacterized protein</fullName>
    </submittedName>
</protein>
<dbReference type="STRING" id="686832.A0A0C2XQZ8"/>
<reference evidence="1 2" key="1">
    <citation type="submission" date="2014-04" db="EMBL/GenBank/DDBJ databases">
        <authorList>
            <consortium name="DOE Joint Genome Institute"/>
            <person name="Kuo A."/>
            <person name="Gay G."/>
            <person name="Dore J."/>
            <person name="Kohler A."/>
            <person name="Nagy L.G."/>
            <person name="Floudas D."/>
            <person name="Copeland A."/>
            <person name="Barry K.W."/>
            <person name="Cichocki N."/>
            <person name="Veneault-Fourrey C."/>
            <person name="LaButti K."/>
            <person name="Lindquist E.A."/>
            <person name="Lipzen A."/>
            <person name="Lundell T."/>
            <person name="Morin E."/>
            <person name="Murat C."/>
            <person name="Sun H."/>
            <person name="Tunlid A."/>
            <person name="Henrissat B."/>
            <person name="Grigoriev I.V."/>
            <person name="Hibbett D.S."/>
            <person name="Martin F."/>
            <person name="Nordberg H.P."/>
            <person name="Cantor M.N."/>
            <person name="Hua S.X."/>
        </authorList>
    </citation>
    <scope>NUCLEOTIDE SEQUENCE [LARGE SCALE GENOMIC DNA]</scope>
    <source>
        <strain evidence="2">h7</strain>
    </source>
</reference>
<reference evidence="2" key="2">
    <citation type="submission" date="2015-01" db="EMBL/GenBank/DDBJ databases">
        <title>Evolutionary Origins and Diversification of the Mycorrhizal Mutualists.</title>
        <authorList>
            <consortium name="DOE Joint Genome Institute"/>
            <consortium name="Mycorrhizal Genomics Consortium"/>
            <person name="Kohler A."/>
            <person name="Kuo A."/>
            <person name="Nagy L.G."/>
            <person name="Floudas D."/>
            <person name="Copeland A."/>
            <person name="Barry K.W."/>
            <person name="Cichocki N."/>
            <person name="Veneault-Fourrey C."/>
            <person name="LaButti K."/>
            <person name="Lindquist E.A."/>
            <person name="Lipzen A."/>
            <person name="Lundell T."/>
            <person name="Morin E."/>
            <person name="Murat C."/>
            <person name="Riley R."/>
            <person name="Ohm R."/>
            <person name="Sun H."/>
            <person name="Tunlid A."/>
            <person name="Henrissat B."/>
            <person name="Grigoriev I.V."/>
            <person name="Hibbett D.S."/>
            <person name="Martin F."/>
        </authorList>
    </citation>
    <scope>NUCLEOTIDE SEQUENCE [LARGE SCALE GENOMIC DNA]</scope>
    <source>
        <strain evidence="2">h7</strain>
    </source>
</reference>
<dbReference type="HOGENOM" id="CLU_000384_22_7_1"/>
<dbReference type="EMBL" id="KN831783">
    <property type="protein sequence ID" value="KIM40033.1"/>
    <property type="molecule type" value="Genomic_DNA"/>
</dbReference>
<gene>
    <name evidence="1" type="ORF">M413DRAFT_54339</name>
</gene>
<accession>A0A0C2XQZ8</accession>